<feature type="compositionally biased region" description="Basic and acidic residues" evidence="3">
    <location>
        <begin position="336"/>
        <end position="349"/>
    </location>
</feature>
<keyword evidence="2" id="KW-0378">Hydrolase</keyword>
<dbReference type="PANTHER" id="PTHR12406:SF7">
    <property type="entry name" value="PATATIN-LIKE PHOSPHOLIPASE DOMAIN-CONTAINING PROTEIN 4"/>
    <property type="match status" value="1"/>
</dbReference>
<dbReference type="AlphaFoldDB" id="A0AAW0MUR2"/>
<dbReference type="PANTHER" id="PTHR12406">
    <property type="entry name" value="CALCIUM-INDEPENDENT PHOSPHOLIPASE A2 IPLA2 -RELATED"/>
    <property type="match status" value="1"/>
</dbReference>
<name>A0AAW0MUR2_9GOBI</name>
<feature type="compositionally biased region" description="Acidic residues" evidence="3">
    <location>
        <begin position="211"/>
        <end position="220"/>
    </location>
</feature>
<sequence>MSKRQLLRALVNERLNAAAEEIFVLFERVIAEYEEELRLSKAEIHEKHDVLQSALNPRVLLHRLQTDQTSSVSPDVGLDQIITQIKEEPEEVGQEELQVHIPELSVCVKTEELLLLQSQTVIKEEAQAEEISSHFHTDTEELTDHSSDYDEDFPKAQMEAEGEDNNNVQIRETSTAAQSLFFPKPKSDTEDPTDRDHSSDCDEDCPRVQMELEEDDDNDSDIQINDTSTVSPHSGHLFPKDTSAPETSAAANNDSRTAEGAEKKKHQCSVSEIHEKHDVLQSALNPRVLLHRLETDQTSSVSPDVGLDQIITQIKEEPEEELVGQEELKQLQTQKKLTDHSSDYDEDFPKAQMEAEEEDNNNVQIRATSTAAQSLFFPKHKSDTEDPTDRDHSSDCDEDCPRVQMELEEDDDSDIQINDTSTASPHSGHLFPKDTSAPETSAAANNDSRTAEGSEKKKHQCSLYHSSDCDEDCPRVQMELEEDDDSDIQINDTSTTSPHSGHLFPKDTLHQRLVPLQTMTQELLKELRRRNISVLFRQKVSAAMSAVNLSFAACGFMGIYHLGAVGAFLRHCPRIKASPGACPAACAGASAGALVAAVVITAPEKLQECTDFTYSFARSVRKQPLGAVTPGYDFMRKLRDGIDRILPPDAHSRANDRLFISLTHSKPERTSSSPGTAPEKSCSSSFVPFYAGLKPVEFRGERWVDGGFTDSLPILPFGRTVTVSPFSGPQDVCPVHRGRSKRHLQLANMKVTFSLENIKRLNRALFPPTEAQMQRFYREGFDDTLRFMHREDRTRRGKFEKNPPHVSSLLEIKLEKPNERKRNIQDFKETGLSREQERGRGEEREERERERGGEECEREREREEGGEKERREEEERKEVKKRGRGEEEGERERKVKCERRKEEKEGGRGVEKERERGVRDGGRREKDKEGGERERREDKKETNEMSKERKEEGQRKRKKEKAKVDMRREKNESVCLSLASGKKRRERRKIVREKRERGREREVRERERSEGEREWRERERQKERREREGERETGEREEEKEGGRKRGRGKERGGGREVVEKEEEREKRRRERKEREREERKREREGERGRERRERGM</sequence>
<dbReference type="Pfam" id="PF01734">
    <property type="entry name" value="Patatin"/>
    <property type="match status" value="1"/>
</dbReference>
<feature type="short sequence motif" description="DGA/G" evidence="2">
    <location>
        <begin position="705"/>
        <end position="707"/>
    </location>
</feature>
<dbReference type="InterPro" id="IPR016035">
    <property type="entry name" value="Acyl_Trfase/lysoPLipase"/>
</dbReference>
<evidence type="ECO:0000256" key="3">
    <source>
        <dbReference type="SAM" id="MobiDB-lite"/>
    </source>
</evidence>
<feature type="compositionally biased region" description="Polar residues" evidence="3">
    <location>
        <begin position="361"/>
        <end position="373"/>
    </location>
</feature>
<keyword evidence="2" id="KW-0442">Lipid degradation</keyword>
<comment type="caution">
    <text evidence="5">The sequence shown here is derived from an EMBL/GenBank/DDBJ whole genome shotgun (WGS) entry which is preliminary data.</text>
</comment>
<evidence type="ECO:0000259" key="4">
    <source>
        <dbReference type="PROSITE" id="PS51635"/>
    </source>
</evidence>
<feature type="compositionally biased region" description="Polar residues" evidence="3">
    <location>
        <begin position="415"/>
        <end position="425"/>
    </location>
</feature>
<evidence type="ECO:0000313" key="5">
    <source>
        <dbReference type="EMBL" id="KAK7880207.1"/>
    </source>
</evidence>
<feature type="region of interest" description="Disordered" evidence="3">
    <location>
        <begin position="175"/>
        <end position="269"/>
    </location>
</feature>
<dbReference type="GO" id="GO:0005737">
    <property type="term" value="C:cytoplasm"/>
    <property type="evidence" value="ECO:0007669"/>
    <property type="project" value="TreeGrafter"/>
</dbReference>
<evidence type="ECO:0000256" key="2">
    <source>
        <dbReference type="PROSITE-ProRule" id="PRU01161"/>
    </source>
</evidence>
<feature type="compositionally biased region" description="Polar residues" evidence="3">
    <location>
        <begin position="437"/>
        <end position="448"/>
    </location>
</feature>
<accession>A0AAW0MUR2</accession>
<evidence type="ECO:0000313" key="6">
    <source>
        <dbReference type="Proteomes" id="UP001460270"/>
    </source>
</evidence>
<dbReference type="GO" id="GO:0004806">
    <property type="term" value="F:triacylglycerol lipase activity"/>
    <property type="evidence" value="ECO:0007669"/>
    <property type="project" value="TreeGrafter"/>
</dbReference>
<dbReference type="PROSITE" id="PS51635">
    <property type="entry name" value="PNPLA"/>
    <property type="match status" value="1"/>
</dbReference>
<feature type="short sequence motif" description="GXSXG" evidence="2">
    <location>
        <begin position="588"/>
        <end position="592"/>
    </location>
</feature>
<feature type="compositionally biased region" description="Basic and acidic residues" evidence="3">
    <location>
        <begin position="962"/>
        <end position="972"/>
    </location>
</feature>
<feature type="domain" description="PNPLA" evidence="4">
    <location>
        <begin position="549"/>
        <end position="718"/>
    </location>
</feature>
<dbReference type="Gene3D" id="3.40.1090.10">
    <property type="entry name" value="Cytosolic phospholipase A2 catalytic domain"/>
    <property type="match status" value="1"/>
</dbReference>
<dbReference type="GO" id="GO:0005811">
    <property type="term" value="C:lipid droplet"/>
    <property type="evidence" value="ECO:0007669"/>
    <property type="project" value="TreeGrafter"/>
</dbReference>
<dbReference type="InterPro" id="IPR002641">
    <property type="entry name" value="PNPLA_dom"/>
</dbReference>
<dbReference type="SUPFAM" id="SSF52151">
    <property type="entry name" value="FabD/lysophospholipase-like"/>
    <property type="match status" value="1"/>
</dbReference>
<feature type="region of interest" description="Disordered" evidence="3">
    <location>
        <begin position="794"/>
        <end position="1097"/>
    </location>
</feature>
<feature type="compositionally biased region" description="Polar residues" evidence="3">
    <location>
        <begin position="244"/>
        <end position="255"/>
    </location>
</feature>
<gene>
    <name evidence="5" type="ORF">WMY93_033126</name>
</gene>
<feature type="region of interest" description="Disordered" evidence="3">
    <location>
        <begin position="481"/>
        <end position="505"/>
    </location>
</feature>
<feature type="compositionally biased region" description="Basic and acidic residues" evidence="3">
    <location>
        <begin position="185"/>
        <end position="206"/>
    </location>
</feature>
<keyword evidence="6" id="KW-1185">Reference proteome</keyword>
<proteinExistence type="predicted"/>
<dbReference type="EMBL" id="JBBPFD010000128">
    <property type="protein sequence ID" value="KAK7880207.1"/>
    <property type="molecule type" value="Genomic_DNA"/>
</dbReference>
<reference evidence="6" key="1">
    <citation type="submission" date="2024-04" db="EMBL/GenBank/DDBJ databases">
        <title>Salinicola lusitanus LLJ914,a marine bacterium isolated from the Okinawa Trough.</title>
        <authorList>
            <person name="Li J."/>
        </authorList>
    </citation>
    <scope>NUCLEOTIDE SEQUENCE [LARGE SCALE GENOMIC DNA]</scope>
</reference>
<feature type="active site" description="Proton acceptor" evidence="2">
    <location>
        <position position="705"/>
    </location>
</feature>
<feature type="active site" description="Nucleophile" evidence="2">
    <location>
        <position position="590"/>
    </location>
</feature>
<dbReference type="Proteomes" id="UP001460270">
    <property type="component" value="Unassembled WGS sequence"/>
</dbReference>
<organism evidence="5 6">
    <name type="scientific">Mugilogobius chulae</name>
    <name type="common">yellowstripe goby</name>
    <dbReference type="NCBI Taxonomy" id="88201"/>
    <lineage>
        <taxon>Eukaryota</taxon>
        <taxon>Metazoa</taxon>
        <taxon>Chordata</taxon>
        <taxon>Craniata</taxon>
        <taxon>Vertebrata</taxon>
        <taxon>Euteleostomi</taxon>
        <taxon>Actinopterygii</taxon>
        <taxon>Neopterygii</taxon>
        <taxon>Teleostei</taxon>
        <taxon>Neoteleostei</taxon>
        <taxon>Acanthomorphata</taxon>
        <taxon>Gobiaria</taxon>
        <taxon>Gobiiformes</taxon>
        <taxon>Gobioidei</taxon>
        <taxon>Gobiidae</taxon>
        <taxon>Gobionellinae</taxon>
        <taxon>Mugilogobius</taxon>
    </lineage>
</organism>
<feature type="compositionally biased region" description="Polar residues" evidence="3">
    <location>
        <begin position="488"/>
        <end position="499"/>
    </location>
</feature>
<feature type="compositionally biased region" description="Basic and acidic residues" evidence="3">
    <location>
        <begin position="380"/>
        <end position="401"/>
    </location>
</feature>
<feature type="compositionally biased region" description="Basic residues" evidence="3">
    <location>
        <begin position="981"/>
        <end position="992"/>
    </location>
</feature>
<evidence type="ECO:0000256" key="1">
    <source>
        <dbReference type="ARBA" id="ARBA00023098"/>
    </source>
</evidence>
<feature type="region of interest" description="Disordered" evidence="3">
    <location>
        <begin position="332"/>
        <end position="469"/>
    </location>
</feature>
<dbReference type="GO" id="GO:0016020">
    <property type="term" value="C:membrane"/>
    <property type="evidence" value="ECO:0007669"/>
    <property type="project" value="TreeGrafter"/>
</dbReference>
<feature type="compositionally biased region" description="Basic and acidic residues" evidence="3">
    <location>
        <begin position="794"/>
        <end position="803"/>
    </location>
</feature>
<feature type="region of interest" description="Disordered" evidence="3">
    <location>
        <begin position="129"/>
        <end position="151"/>
    </location>
</feature>
<dbReference type="GO" id="GO:0019433">
    <property type="term" value="P:triglyceride catabolic process"/>
    <property type="evidence" value="ECO:0007669"/>
    <property type="project" value="TreeGrafter"/>
</dbReference>
<keyword evidence="1 2" id="KW-0443">Lipid metabolism</keyword>
<comment type="caution">
    <text evidence="2">Lacks conserved residue(s) required for the propagation of feature annotation.</text>
</comment>
<feature type="compositionally biased region" description="Basic and acidic residues" evidence="3">
    <location>
        <begin position="993"/>
        <end position="1066"/>
    </location>
</feature>
<dbReference type="GO" id="GO:0055088">
    <property type="term" value="P:lipid homeostasis"/>
    <property type="evidence" value="ECO:0007669"/>
    <property type="project" value="TreeGrafter"/>
</dbReference>
<feature type="compositionally biased region" description="Basic and acidic residues" evidence="3">
    <location>
        <begin position="812"/>
        <end position="954"/>
    </location>
</feature>
<feature type="compositionally biased region" description="Basic and acidic residues" evidence="3">
    <location>
        <begin position="1073"/>
        <end position="1097"/>
    </location>
</feature>
<protein>
    <recommendedName>
        <fullName evidence="4">PNPLA domain-containing protein</fullName>
    </recommendedName>
</protein>
<dbReference type="InterPro" id="IPR033562">
    <property type="entry name" value="PLPL"/>
</dbReference>